<protein>
    <submittedName>
        <fullName evidence="2">Uncharacterized protein</fullName>
    </submittedName>
</protein>
<accession>A0AAN7JHU9</accession>
<dbReference type="AlphaFoldDB" id="A0AAN7JHU9"/>
<organism evidence="2 3">
    <name type="scientific">Trapa incisa</name>
    <dbReference type="NCBI Taxonomy" id="236973"/>
    <lineage>
        <taxon>Eukaryota</taxon>
        <taxon>Viridiplantae</taxon>
        <taxon>Streptophyta</taxon>
        <taxon>Embryophyta</taxon>
        <taxon>Tracheophyta</taxon>
        <taxon>Spermatophyta</taxon>
        <taxon>Magnoliopsida</taxon>
        <taxon>eudicotyledons</taxon>
        <taxon>Gunneridae</taxon>
        <taxon>Pentapetalae</taxon>
        <taxon>rosids</taxon>
        <taxon>malvids</taxon>
        <taxon>Myrtales</taxon>
        <taxon>Lythraceae</taxon>
        <taxon>Trapa</taxon>
    </lineage>
</organism>
<dbReference type="EMBL" id="JAXIOK010000022">
    <property type="protein sequence ID" value="KAK4743755.1"/>
    <property type="molecule type" value="Genomic_DNA"/>
</dbReference>
<evidence type="ECO:0000256" key="1">
    <source>
        <dbReference type="SAM" id="MobiDB-lite"/>
    </source>
</evidence>
<reference evidence="2 3" key="1">
    <citation type="journal article" date="2023" name="Hortic Res">
        <title>Pangenome of water caltrop reveals structural variations and asymmetric subgenome divergence after allopolyploidization.</title>
        <authorList>
            <person name="Zhang X."/>
            <person name="Chen Y."/>
            <person name="Wang L."/>
            <person name="Yuan Y."/>
            <person name="Fang M."/>
            <person name="Shi L."/>
            <person name="Lu R."/>
            <person name="Comes H.P."/>
            <person name="Ma Y."/>
            <person name="Chen Y."/>
            <person name="Huang G."/>
            <person name="Zhou Y."/>
            <person name="Zheng Z."/>
            <person name="Qiu Y."/>
        </authorList>
    </citation>
    <scope>NUCLEOTIDE SEQUENCE [LARGE SCALE GENOMIC DNA]</scope>
    <source>
        <tissue evidence="2">Roots</tissue>
    </source>
</reference>
<sequence length="148" mass="16007">MDSSALGCEADGPFYDASDDLPFYDCVDFDRSEQPSLVPSATLRRRRPSRDLKPNGVHVNRLDQDRDSKPNDKADNSSATTIANGERIRDSLECSSSVRCSSPEAQTHEGSVITEVDGGPADDSVDSVIASDNREAPPSSLLISMVEF</sequence>
<keyword evidence="3" id="KW-1185">Reference proteome</keyword>
<gene>
    <name evidence="2" type="ORF">SAY87_010067</name>
</gene>
<dbReference type="Proteomes" id="UP001345219">
    <property type="component" value="Chromosome 9"/>
</dbReference>
<name>A0AAN7JHU9_9MYRT</name>
<evidence type="ECO:0000313" key="3">
    <source>
        <dbReference type="Proteomes" id="UP001345219"/>
    </source>
</evidence>
<comment type="caution">
    <text evidence="2">The sequence shown here is derived from an EMBL/GenBank/DDBJ whole genome shotgun (WGS) entry which is preliminary data.</text>
</comment>
<feature type="compositionally biased region" description="Low complexity" evidence="1">
    <location>
        <begin position="93"/>
        <end position="102"/>
    </location>
</feature>
<feature type="compositionally biased region" description="Basic and acidic residues" evidence="1">
    <location>
        <begin position="60"/>
        <end position="75"/>
    </location>
</feature>
<evidence type="ECO:0000313" key="2">
    <source>
        <dbReference type="EMBL" id="KAK4743755.1"/>
    </source>
</evidence>
<proteinExistence type="predicted"/>
<feature type="region of interest" description="Disordered" evidence="1">
    <location>
        <begin position="34"/>
        <end position="136"/>
    </location>
</feature>